<feature type="compositionally biased region" description="Basic and acidic residues" evidence="18">
    <location>
        <begin position="1234"/>
        <end position="1258"/>
    </location>
</feature>
<evidence type="ECO:0000256" key="9">
    <source>
        <dbReference type="ARBA" id="ARBA00022843"/>
    </source>
</evidence>
<feature type="domain" description="C2H2-type" evidence="19">
    <location>
        <begin position="1353"/>
        <end position="1380"/>
    </location>
</feature>
<dbReference type="FunFam" id="3.30.160.60:FF:000058">
    <property type="entry name" value="Zinc finger protein 2 homolog"/>
    <property type="match status" value="1"/>
</dbReference>
<dbReference type="CDD" id="cd07765">
    <property type="entry name" value="KRAB_A-box"/>
    <property type="match status" value="1"/>
</dbReference>
<dbReference type="FunFam" id="3.30.160.60:FF:000002">
    <property type="entry name" value="Zinc finger protein 1 homolog"/>
    <property type="match status" value="1"/>
</dbReference>
<evidence type="ECO:0000256" key="1">
    <source>
        <dbReference type="ARBA" id="ARBA00004123"/>
    </source>
</evidence>
<gene>
    <name evidence="22" type="ORF">PANDA_016813</name>
</gene>
<feature type="domain" description="C2H2-type" evidence="19">
    <location>
        <begin position="1409"/>
        <end position="1436"/>
    </location>
</feature>
<feature type="domain" description="C2H2-type" evidence="19">
    <location>
        <begin position="1269"/>
        <end position="1296"/>
    </location>
</feature>
<feature type="compositionally biased region" description="Polar residues" evidence="18">
    <location>
        <begin position="419"/>
        <end position="428"/>
    </location>
</feature>
<dbReference type="FunFam" id="3.30.160.60:FF:002343">
    <property type="entry name" value="Zinc finger protein 33A"/>
    <property type="match status" value="1"/>
</dbReference>
<dbReference type="FunFam" id="3.30.160.60:FF:000100">
    <property type="entry name" value="Zinc finger 45-like"/>
    <property type="match status" value="1"/>
</dbReference>
<feature type="domain" description="C2H2-type" evidence="19">
    <location>
        <begin position="742"/>
        <end position="768"/>
    </location>
</feature>
<keyword evidence="7 16" id="KW-0863">Zinc-finger</keyword>
<evidence type="ECO:0000256" key="16">
    <source>
        <dbReference type="PROSITE-ProRule" id="PRU00042"/>
    </source>
</evidence>
<feature type="domain" description="C2H2-type" evidence="19">
    <location>
        <begin position="714"/>
        <end position="741"/>
    </location>
</feature>
<evidence type="ECO:0000259" key="20">
    <source>
        <dbReference type="PROSITE" id="PS50804"/>
    </source>
</evidence>
<evidence type="ECO:0000256" key="13">
    <source>
        <dbReference type="ARBA" id="ARBA00023242"/>
    </source>
</evidence>
<dbReference type="Gene3D" id="3.30.160.60">
    <property type="entry name" value="Classic Zinc Finger"/>
    <property type="match status" value="25"/>
</dbReference>
<keyword evidence="12" id="KW-0804">Transcription</keyword>
<keyword evidence="5" id="KW-0479">Metal-binding</keyword>
<dbReference type="SUPFAM" id="SSF109640">
    <property type="entry name" value="KRAB domain (Kruppel-associated box)"/>
    <property type="match status" value="1"/>
</dbReference>
<evidence type="ECO:0000256" key="3">
    <source>
        <dbReference type="ARBA" id="ARBA00022499"/>
    </source>
</evidence>
<feature type="region of interest" description="Disordered" evidence="18">
    <location>
        <begin position="418"/>
        <end position="440"/>
    </location>
</feature>
<dbReference type="FunFam" id="3.30.160.60:FF:001158">
    <property type="entry name" value="zinc finger protein 22"/>
    <property type="match status" value="2"/>
</dbReference>
<feature type="compositionally biased region" description="Basic and acidic residues" evidence="18">
    <location>
        <begin position="147"/>
        <end position="161"/>
    </location>
</feature>
<feature type="domain" description="C2H2-type" evidence="19">
    <location>
        <begin position="825"/>
        <end position="852"/>
    </location>
</feature>
<dbReference type="InterPro" id="IPR001909">
    <property type="entry name" value="KRAB"/>
</dbReference>
<keyword evidence="10" id="KW-0805">Transcription regulation</keyword>
<dbReference type="FunFam" id="1.10.4020.10:FF:000001">
    <property type="entry name" value="zinc finger protein 263 isoform X1"/>
    <property type="match status" value="1"/>
</dbReference>
<keyword evidence="13 17" id="KW-0539">Nucleus</keyword>
<dbReference type="FunFam" id="3.30.160.60:FF:001498">
    <property type="entry name" value="Zinc finger protein 404"/>
    <property type="match status" value="1"/>
</dbReference>
<evidence type="ECO:0000256" key="15">
    <source>
        <dbReference type="ARBA" id="ARBA00074019"/>
    </source>
</evidence>
<evidence type="ECO:0000313" key="22">
    <source>
        <dbReference type="EMBL" id="EFB23491.1"/>
    </source>
</evidence>
<feature type="domain" description="C2H2-type" evidence="19">
    <location>
        <begin position="947"/>
        <end position="974"/>
    </location>
</feature>
<feature type="region of interest" description="Disordered" evidence="18">
    <location>
        <begin position="1234"/>
        <end position="1264"/>
    </location>
</feature>
<dbReference type="FunFam" id="3.30.160.60:FF:000016">
    <property type="entry name" value="zinc finger protein 37 homolog"/>
    <property type="match status" value="2"/>
</dbReference>
<dbReference type="PROSITE" id="PS50805">
    <property type="entry name" value="KRAB"/>
    <property type="match status" value="1"/>
</dbReference>
<evidence type="ECO:0000256" key="17">
    <source>
        <dbReference type="PROSITE-ProRule" id="PRU00187"/>
    </source>
</evidence>
<dbReference type="PROSITE" id="PS00028">
    <property type="entry name" value="ZINC_FINGER_C2H2_1"/>
    <property type="match status" value="22"/>
</dbReference>
<feature type="domain" description="C2H2-type" evidence="19">
    <location>
        <begin position="797"/>
        <end position="824"/>
    </location>
</feature>
<dbReference type="Pfam" id="PF00096">
    <property type="entry name" value="zf-C2H2"/>
    <property type="match status" value="20"/>
</dbReference>
<dbReference type="InterPro" id="IPR038269">
    <property type="entry name" value="SCAN_sf"/>
</dbReference>
<dbReference type="FunFam" id="3.30.160.60:FF:002141">
    <property type="entry name" value="Zinc finger and SCAN domain-containing protein 22"/>
    <property type="match status" value="1"/>
</dbReference>
<evidence type="ECO:0000256" key="12">
    <source>
        <dbReference type="ARBA" id="ARBA00023163"/>
    </source>
</evidence>
<evidence type="ECO:0000256" key="11">
    <source>
        <dbReference type="ARBA" id="ARBA00023125"/>
    </source>
</evidence>
<feature type="region of interest" description="Disordered" evidence="18">
    <location>
        <begin position="1069"/>
        <end position="1102"/>
    </location>
</feature>
<dbReference type="InterPro" id="IPR036236">
    <property type="entry name" value="Znf_C2H2_sf"/>
</dbReference>
<dbReference type="PROSITE" id="PS50804">
    <property type="entry name" value="SCAN_BOX"/>
    <property type="match status" value="1"/>
</dbReference>
<dbReference type="InParanoid" id="D2HWG6"/>
<dbReference type="FunFam" id="3.30.160.60:FF:000040">
    <property type="entry name" value="RB associated KRAB zinc finger"/>
    <property type="match status" value="1"/>
</dbReference>
<dbReference type="PANTHER" id="PTHR24377">
    <property type="entry name" value="IP01015P-RELATED"/>
    <property type="match status" value="1"/>
</dbReference>
<keyword evidence="11" id="KW-0238">DNA-binding</keyword>
<dbReference type="FunFam" id="3.30.160.60:FF:000944">
    <property type="entry name" value="zinc finger protein 232 isoform X1"/>
    <property type="match status" value="1"/>
</dbReference>
<evidence type="ECO:0000256" key="6">
    <source>
        <dbReference type="ARBA" id="ARBA00022737"/>
    </source>
</evidence>
<dbReference type="FunFam" id="3.30.160.60:FF:001049">
    <property type="entry name" value="zinc finger protein 319"/>
    <property type="match status" value="1"/>
</dbReference>
<feature type="domain" description="C2H2-type" evidence="19">
    <location>
        <begin position="658"/>
        <end position="685"/>
    </location>
</feature>
<feature type="domain" description="C2H2-type" evidence="19">
    <location>
        <begin position="891"/>
        <end position="918"/>
    </location>
</feature>
<dbReference type="FunFam" id="3.30.160.60:FF:000446">
    <property type="entry name" value="Zinc finger protein"/>
    <property type="match status" value="1"/>
</dbReference>
<comment type="subcellular location">
    <subcellularLocation>
        <location evidence="1 17">Nucleus</location>
    </subcellularLocation>
</comment>
<dbReference type="FunFam" id="3.30.160.60:FF:000238">
    <property type="entry name" value="Zinc finger protein 485"/>
    <property type="match status" value="1"/>
</dbReference>
<protein>
    <recommendedName>
        <fullName evidence="15">Zinc finger protein 8</fullName>
    </recommendedName>
</protein>
<evidence type="ECO:0000259" key="19">
    <source>
        <dbReference type="PROSITE" id="PS50157"/>
    </source>
</evidence>
<dbReference type="InterPro" id="IPR003309">
    <property type="entry name" value="SCAN_dom"/>
</dbReference>
<dbReference type="GO" id="GO:0006355">
    <property type="term" value="P:regulation of DNA-templated transcription"/>
    <property type="evidence" value="ECO:0007669"/>
    <property type="project" value="InterPro"/>
</dbReference>
<feature type="domain" description="C2H2-type" evidence="19">
    <location>
        <begin position="489"/>
        <end position="516"/>
    </location>
</feature>
<keyword evidence="8" id="KW-0862">Zinc</keyword>
<name>D2HWG6_AILME</name>
<dbReference type="GO" id="GO:0008270">
    <property type="term" value="F:zinc ion binding"/>
    <property type="evidence" value="ECO:0007669"/>
    <property type="project" value="UniProtKB-KW"/>
</dbReference>
<feature type="region of interest" description="Disordered" evidence="18">
    <location>
        <begin position="145"/>
        <end position="186"/>
    </location>
</feature>
<feature type="domain" description="C2H2-type" evidence="19">
    <location>
        <begin position="769"/>
        <end position="796"/>
    </location>
</feature>
<evidence type="ECO:0000256" key="18">
    <source>
        <dbReference type="SAM" id="MobiDB-lite"/>
    </source>
</evidence>
<dbReference type="PROSITE" id="PS50157">
    <property type="entry name" value="ZINC_FINGER_C2H2_2"/>
    <property type="match status" value="25"/>
</dbReference>
<dbReference type="GO" id="GO:0005654">
    <property type="term" value="C:nucleoplasm"/>
    <property type="evidence" value="ECO:0007669"/>
    <property type="project" value="UniProtKB-ARBA"/>
</dbReference>
<feature type="domain" description="KRAB" evidence="21">
    <location>
        <begin position="228"/>
        <end position="299"/>
    </location>
</feature>
<dbReference type="FunFam" id="3.30.160.60:FF:000939">
    <property type="entry name" value="zinc finger protein 8 isoform X1"/>
    <property type="match status" value="1"/>
</dbReference>
<feature type="domain" description="C2H2-type" evidence="19">
    <location>
        <begin position="545"/>
        <end position="572"/>
    </location>
</feature>
<feature type="domain" description="SCAN box" evidence="20">
    <location>
        <begin position="1150"/>
        <end position="1232"/>
    </location>
</feature>
<dbReference type="GO" id="GO:0003677">
    <property type="term" value="F:DNA binding"/>
    <property type="evidence" value="ECO:0007669"/>
    <property type="project" value="UniProtKB-KW"/>
</dbReference>
<dbReference type="InterPro" id="IPR050826">
    <property type="entry name" value="Krueppel_C2H2_ZnFinger"/>
</dbReference>
<dbReference type="InterPro" id="IPR036051">
    <property type="entry name" value="KRAB_dom_sf"/>
</dbReference>
<evidence type="ECO:0000256" key="5">
    <source>
        <dbReference type="ARBA" id="ARBA00022723"/>
    </source>
</evidence>
<evidence type="ECO:0000256" key="8">
    <source>
        <dbReference type="ARBA" id="ARBA00022833"/>
    </source>
</evidence>
<keyword evidence="3" id="KW-1017">Isopeptide bond</keyword>
<evidence type="ECO:0000256" key="7">
    <source>
        <dbReference type="ARBA" id="ARBA00022771"/>
    </source>
</evidence>
<dbReference type="Pfam" id="PF02023">
    <property type="entry name" value="SCAN"/>
    <property type="match status" value="1"/>
</dbReference>
<evidence type="ECO:0000256" key="10">
    <source>
        <dbReference type="ARBA" id="ARBA00023015"/>
    </source>
</evidence>
<feature type="domain" description="C2H2-type" evidence="19">
    <location>
        <begin position="1381"/>
        <end position="1408"/>
    </location>
</feature>
<comment type="function">
    <text evidence="14">Transcriptional repressor. May modulate BMP and TGF-beta signal transduction, through its interaction with SMAD proteins.</text>
</comment>
<dbReference type="SMART" id="SM00349">
    <property type="entry name" value="KRAB"/>
    <property type="match status" value="1"/>
</dbReference>
<evidence type="ECO:0000256" key="2">
    <source>
        <dbReference type="ARBA" id="ARBA00006991"/>
    </source>
</evidence>
<feature type="domain" description="C2H2-type" evidence="19">
    <location>
        <begin position="601"/>
        <end position="628"/>
    </location>
</feature>
<dbReference type="FunFam" id="3.30.160.60:FF:002026">
    <property type="entry name" value="Zinc finger protein 160"/>
    <property type="match status" value="1"/>
</dbReference>
<feature type="domain" description="C2H2-type" evidence="19">
    <location>
        <begin position="1437"/>
        <end position="1464"/>
    </location>
</feature>
<keyword evidence="6" id="KW-0677">Repeat</keyword>
<accession>D2HWG6</accession>
<comment type="similarity">
    <text evidence="2">Belongs to the krueppel C2H2-type zinc-finger protein family.</text>
</comment>
<feature type="domain" description="C2H2-type" evidence="19">
    <location>
        <begin position="461"/>
        <end position="488"/>
    </location>
</feature>
<proteinExistence type="inferred from homology"/>
<dbReference type="InterPro" id="IPR013087">
    <property type="entry name" value="Znf_C2H2_type"/>
</dbReference>
<dbReference type="FunFam" id="3.30.160.60:FF:000737">
    <property type="entry name" value="Zinc finger protein 565"/>
    <property type="match status" value="1"/>
</dbReference>
<organism evidence="22">
    <name type="scientific">Ailuropoda melanoleuca</name>
    <name type="common">Giant panda</name>
    <dbReference type="NCBI Taxonomy" id="9646"/>
    <lineage>
        <taxon>Eukaryota</taxon>
        <taxon>Metazoa</taxon>
        <taxon>Chordata</taxon>
        <taxon>Craniata</taxon>
        <taxon>Vertebrata</taxon>
        <taxon>Euteleostomi</taxon>
        <taxon>Mammalia</taxon>
        <taxon>Eutheria</taxon>
        <taxon>Laurasiatheria</taxon>
        <taxon>Carnivora</taxon>
        <taxon>Caniformia</taxon>
        <taxon>Ursidae</taxon>
        <taxon>Ailuropoda</taxon>
    </lineage>
</organism>
<evidence type="ECO:0000256" key="4">
    <source>
        <dbReference type="ARBA" id="ARBA00022553"/>
    </source>
</evidence>
<feature type="domain" description="C2H2-type" evidence="19">
    <location>
        <begin position="573"/>
        <end position="600"/>
    </location>
</feature>
<feature type="domain" description="C2H2-type" evidence="19">
    <location>
        <begin position="1325"/>
        <end position="1352"/>
    </location>
</feature>
<dbReference type="CDD" id="cd07936">
    <property type="entry name" value="SCAN"/>
    <property type="match status" value="1"/>
</dbReference>
<dbReference type="SUPFAM" id="SSF47353">
    <property type="entry name" value="Retrovirus capsid dimerization domain-like"/>
    <property type="match status" value="1"/>
</dbReference>
<dbReference type="SMART" id="SM00355">
    <property type="entry name" value="ZnF_C2H2"/>
    <property type="match status" value="25"/>
</dbReference>
<reference evidence="22" key="1">
    <citation type="journal article" date="2009" name="Nature">
        <title>The sequence and de novo assembly of the giant panda genome.</title>
        <authorList>
            <person name="Li R."/>
            <person name="Fan W."/>
            <person name="Tian G."/>
            <person name="Zhu H."/>
            <person name="He L."/>
            <person name="Cai J."/>
            <person name="Huang Q."/>
            <person name="Li J."/>
            <person name="Wang J."/>
        </authorList>
    </citation>
    <scope>NUCLEOTIDE SEQUENCE</scope>
</reference>
<dbReference type="FunFam" id="3.30.160.60:FF:000951">
    <property type="entry name" value="Zinc finger protein 8"/>
    <property type="match status" value="2"/>
</dbReference>
<feature type="domain" description="C2H2-type" evidence="19">
    <location>
        <begin position="975"/>
        <end position="1002"/>
    </location>
</feature>
<feature type="domain" description="C2H2-type" evidence="19">
    <location>
        <begin position="919"/>
        <end position="946"/>
    </location>
</feature>
<dbReference type="FunFam" id="3.30.160.60:FF:002254">
    <property type="entry name" value="Zinc finger protein 540"/>
    <property type="match status" value="1"/>
</dbReference>
<keyword evidence="9" id="KW-0832">Ubl conjugation</keyword>
<dbReference type="Gene3D" id="6.10.140.140">
    <property type="match status" value="1"/>
</dbReference>
<evidence type="ECO:0000259" key="21">
    <source>
        <dbReference type="PROSITE" id="PS50805"/>
    </source>
</evidence>
<dbReference type="Gene3D" id="1.10.4020.10">
    <property type="entry name" value="DNA breaking-rejoining enzymes"/>
    <property type="match status" value="1"/>
</dbReference>
<keyword evidence="4" id="KW-0597">Phosphoprotein</keyword>
<feature type="domain" description="C2H2-type" evidence="19">
    <location>
        <begin position="1297"/>
        <end position="1324"/>
    </location>
</feature>
<dbReference type="EMBL" id="GL193551">
    <property type="protein sequence ID" value="EFB23491.1"/>
    <property type="molecule type" value="Genomic_DNA"/>
</dbReference>
<feature type="domain" description="C2H2-type" evidence="19">
    <location>
        <begin position="686"/>
        <end position="713"/>
    </location>
</feature>
<feature type="domain" description="C2H2-type" evidence="19">
    <location>
        <begin position="517"/>
        <end position="544"/>
    </location>
</feature>
<dbReference type="FunFam" id="3.30.160.60:FF:000348">
    <property type="entry name" value="zinc finger protein 260"/>
    <property type="match status" value="1"/>
</dbReference>
<sequence length="1492" mass="166759">MPPTTRVPSRIVRPPFPLTTHYPGHGDAQLPSPGVRGNPQSPPQPPTAFSPARPRRGLWQERPQWPEARRMDGPFGPKPKGCRWWKPRRTKVFIGRALRRAALSSGSCSLSVTSAAAIVRRAAISVVPEAGAALRFTAASGCLSVQDEPRRGSDSTGDGHEAASGMASGNNNNNNNNDGSGPSVSRRYRPFYPRSARTLACLSSASPFLLLFLGALMETVELFKSEPVTFRDVAVDFTQEEWGQLGPAQRTLYRDVMLETFGHLLSLGPELPKPEVISQLEQGAELWLAERGIVQGYYPGREPGPESQALPKEHGLPELEPSRVTEKEGFPRDAPCPTILGEDWECVGRVKMPEKEKDNLRQLEFSLKEAPIQDKSCESLRLGENGVLSSNVNPFLEISRREYLCAYDSTVINSERDSSLVSQQTGSSGKEPCDSSDCTKTSSQAVPIMELTRSHVQDKPYKCTDCGKSFNHNAHLTVHKRIHTGERPYMCKECGKAFSQNSSLVQHERIHTGDKPYKCAECGKSFCHSTHLTVHRRIHTGEKPYECQDCGRAFNQNSSLGRHKRTHTGEKPYTCSVCGKSFSRTTCLFLHLRTHTEERPYECNHCGKGFRHSSSLAQHQRKHAALPSQGRIKEDKPKAQDTVFPADAFHIPHKREPYTCEEYGKGFGQSTRLVQHQRTHTGKKPYTCRECGRAFSKNSSLVKHQRIHTGEKPYACSRCSKRFRENSSLARHQRVHTGEKPFACGECGRTFSQSTHLVQHQTHTGERPYECRTCCKAFSLSSLLAEHQRCHTGEKPYACQECGKTFSQSSSLSKHLRTHTGEKPYTCRDCGHAFSQSSSLAKHQRMHTGKRPMHVENAEDLQPGLLPDPAPQDPQRREAVHMWTHTGEKPYKCHECGKAYIQMSHLTEHYRVHMGERPYVCSVCSKAFSHGTRLVQHQHVHTGAKPFICSLCRKTFCKTAALILHQRVHAGQKPFECHKCEKVFSQSRSLAQYRKIHSQETPWSPGWVRKPEPSREATAPPFSIIQVPTDVYQAVGEIHSETHSGNCGPGERARVLDARRVLGIVVPASGRAGERAPPLDGAAHSGSRGPGERAPPSELTEVAGAARSPLSPMPWEQDGFLRVKVEDEEPSLSEIQESSCGHTAHPEAARLRFRRFCYEEASNPHEALAQLRELCHQWLQPEAHSKEQMLELLVLEQFLGALPPKIQSWVGAQFPKSGEEAAMLVEGLTRALDKRGEGEQLEKTPEEKFDPMDGDRTEPPCIHSGKKSSKCGKCGKTFQSPSALETHQKSHSRKTPYTCSECGKAFSRSTHLAQHQVIHTGAKPHECKECGKAFSRVTHLTQHQRIHTGEKPYKCGECGKMFSRSTHLTQHQRVHTGERPYECDECGKAFSQSTHLTQHQRIHTGEKPYKCDACGRAFSDCSALIRHLRIHSGEKPYQCKVCPKAFAQSSSLIEHQRIHTGEKPYKCSDCGKAFSRSSALMVHLRIHITVLQ</sequence>
<dbReference type="FunFam" id="3.30.160.60:FF:002090">
    <property type="entry name" value="Zinc finger protein 473"/>
    <property type="match status" value="1"/>
</dbReference>
<dbReference type="FunFam" id="3.30.160.60:FF:000229">
    <property type="entry name" value="Zinc finger protein 90 homolog"/>
    <property type="match status" value="1"/>
</dbReference>
<dbReference type="SMART" id="SM00431">
    <property type="entry name" value="SCAN"/>
    <property type="match status" value="1"/>
</dbReference>
<evidence type="ECO:0000256" key="14">
    <source>
        <dbReference type="ARBA" id="ARBA00056482"/>
    </source>
</evidence>
<dbReference type="Pfam" id="PF01352">
    <property type="entry name" value="KRAB"/>
    <property type="match status" value="1"/>
</dbReference>
<feature type="region of interest" description="Disordered" evidence="18">
    <location>
        <begin position="1"/>
        <end position="82"/>
    </location>
</feature>
<dbReference type="SUPFAM" id="SSF57667">
    <property type="entry name" value="beta-beta-alpha zinc fingers"/>
    <property type="match status" value="13"/>
</dbReference>
<feature type="domain" description="C2H2-type" evidence="19">
    <location>
        <begin position="1465"/>
        <end position="1487"/>
    </location>
</feature>